<sequence>MTQGRPLKEAGFFETADDVAATSRSAAPEWASSAVRYLEQGQVFLASPGWEDDLLDEQAGPIAQFALRTDGEWIWPNSLAYYVTNYHVELPAEFLDRMAAHDWVAPELDQDVVDEVCRRHRDQQGFEDAAPVDF</sequence>
<evidence type="ECO:0000313" key="2">
    <source>
        <dbReference type="Proteomes" id="UP000246005"/>
    </source>
</evidence>
<comment type="caution">
    <text evidence="1">The sequence shown here is derived from an EMBL/GenBank/DDBJ whole genome shotgun (WGS) entry which is preliminary data.</text>
</comment>
<dbReference type="AlphaFoldDB" id="A0A316IFN4"/>
<proteinExistence type="predicted"/>
<dbReference type="Proteomes" id="UP000246005">
    <property type="component" value="Unassembled WGS sequence"/>
</dbReference>
<protein>
    <submittedName>
        <fullName evidence="1">Uncharacterized protein</fullName>
    </submittedName>
</protein>
<name>A0A316IFN4_9PSEU</name>
<accession>A0A316IFN4</accession>
<gene>
    <name evidence="1" type="ORF">C8D88_1011842</name>
</gene>
<organism evidence="1 2">
    <name type="scientific">Lentzea atacamensis</name>
    <dbReference type="NCBI Taxonomy" id="531938"/>
    <lineage>
        <taxon>Bacteria</taxon>
        <taxon>Bacillati</taxon>
        <taxon>Actinomycetota</taxon>
        <taxon>Actinomycetes</taxon>
        <taxon>Pseudonocardiales</taxon>
        <taxon>Pseudonocardiaceae</taxon>
        <taxon>Lentzea</taxon>
    </lineage>
</organism>
<reference evidence="1 2" key="1">
    <citation type="submission" date="2018-05" db="EMBL/GenBank/DDBJ databases">
        <title>Genomic Encyclopedia of Type Strains, Phase IV (KMG-IV): sequencing the most valuable type-strain genomes for metagenomic binning, comparative biology and taxonomic classification.</title>
        <authorList>
            <person name="Goeker M."/>
        </authorList>
    </citation>
    <scope>NUCLEOTIDE SEQUENCE [LARGE SCALE GENOMIC DNA]</scope>
    <source>
        <strain evidence="1 2">DSM 45480</strain>
    </source>
</reference>
<dbReference type="EMBL" id="QGHB01000001">
    <property type="protein sequence ID" value="PWK91803.1"/>
    <property type="molecule type" value="Genomic_DNA"/>
</dbReference>
<dbReference type="RefSeq" id="WP_109632673.1">
    <property type="nucleotide sequence ID" value="NZ_QGHB01000001.1"/>
</dbReference>
<evidence type="ECO:0000313" key="1">
    <source>
        <dbReference type="EMBL" id="PWK91803.1"/>
    </source>
</evidence>